<dbReference type="UniPathway" id="UPA00232"/>
<dbReference type="PANTHER" id="PTHR43591:SF24">
    <property type="entry name" value="2-METHOXY-6-POLYPRENYL-1,4-BENZOQUINOL METHYLASE, MITOCHONDRIAL"/>
    <property type="match status" value="1"/>
</dbReference>
<dbReference type="PROSITE" id="PS51608">
    <property type="entry name" value="SAM_MT_UBIE"/>
    <property type="match status" value="1"/>
</dbReference>
<keyword evidence="7" id="KW-0830">Ubiquinone</keyword>
<feature type="binding site" evidence="6">
    <location>
        <position position="73"/>
    </location>
    <ligand>
        <name>S-adenosyl-L-methionine</name>
        <dbReference type="ChEBI" id="CHEBI:59789"/>
    </ligand>
</feature>
<name>A0A1S7LND1_MAGMO</name>
<evidence type="ECO:0000256" key="4">
    <source>
        <dbReference type="ARBA" id="ARBA00022688"/>
    </source>
</evidence>
<dbReference type="AlphaFoldDB" id="A0A1S7LND1"/>
<comment type="similarity">
    <text evidence="6">Belongs to the class I-like SAM-binding methyltransferase superfamily. MenG/UbiE family.</text>
</comment>
<dbReference type="InterPro" id="IPR023576">
    <property type="entry name" value="UbiE/COQ5_MeTrFase_CS"/>
</dbReference>
<dbReference type="EC" id="2.1.1.163" evidence="6"/>
<keyword evidence="2 6" id="KW-0489">Methyltransferase</keyword>
<keyword evidence="5 6" id="KW-0949">S-adenosyl-L-methionine</keyword>
<dbReference type="GO" id="GO:0009234">
    <property type="term" value="P:menaquinone biosynthetic process"/>
    <property type="evidence" value="ECO:0007669"/>
    <property type="project" value="UniProtKB-UniRule"/>
</dbReference>
<evidence type="ECO:0000313" key="7">
    <source>
        <dbReference type="EMBL" id="CRH07351.1"/>
    </source>
</evidence>
<dbReference type="EC" id="2.1.1.201" evidence="6"/>
<comment type="function">
    <text evidence="6">Methyltransferase required for the conversion of demethylmenaquinol (DMKH2) to menaquinol (MKH2) and the conversion of 2-polyprenyl-6-methoxy-1,4-benzoquinol (DDMQH2) to 2-polyprenyl-3-methyl-6-methoxy-1,4-benzoquinol (DMQH2).</text>
</comment>
<dbReference type="InterPro" id="IPR004033">
    <property type="entry name" value="UbiE/COQ5_MeTrFase"/>
</dbReference>
<keyword evidence="3 6" id="KW-0808">Transferase</keyword>
<comment type="caution">
    <text evidence="6">Lacks conserved residue(s) required for the propagation of feature annotation.</text>
</comment>
<dbReference type="SUPFAM" id="SSF53335">
    <property type="entry name" value="S-adenosyl-L-methionine-dependent methyltransferases"/>
    <property type="match status" value="1"/>
</dbReference>
<dbReference type="HAMAP" id="MF_01813">
    <property type="entry name" value="MenG_UbiE_methyltr"/>
    <property type="match status" value="1"/>
</dbReference>
<proteinExistence type="inferred from homology"/>
<dbReference type="PROSITE" id="PS01183">
    <property type="entry name" value="UBIE_1"/>
    <property type="match status" value="1"/>
</dbReference>
<comment type="catalytic activity">
    <reaction evidence="6">
        <text>a 2-demethylmenaquinol + S-adenosyl-L-methionine = a menaquinol + S-adenosyl-L-homocysteine + H(+)</text>
        <dbReference type="Rhea" id="RHEA:42640"/>
        <dbReference type="Rhea" id="RHEA-COMP:9539"/>
        <dbReference type="Rhea" id="RHEA-COMP:9563"/>
        <dbReference type="ChEBI" id="CHEBI:15378"/>
        <dbReference type="ChEBI" id="CHEBI:18151"/>
        <dbReference type="ChEBI" id="CHEBI:55437"/>
        <dbReference type="ChEBI" id="CHEBI:57856"/>
        <dbReference type="ChEBI" id="CHEBI:59789"/>
        <dbReference type="EC" id="2.1.1.163"/>
    </reaction>
</comment>
<gene>
    <name evidence="6 7" type="primary">ubiE</name>
    <name evidence="7" type="ORF">MAGMO_3211</name>
</gene>
<reference evidence="7" key="1">
    <citation type="submission" date="2015-04" db="EMBL/GenBank/DDBJ databases">
        <authorList>
            <person name="Syromyatnikov M.Y."/>
            <person name="Popov V.N."/>
        </authorList>
    </citation>
    <scope>NUCLEOTIDE SEQUENCE</scope>
    <source>
        <strain evidence="7">MO-1</strain>
    </source>
</reference>
<comment type="pathway">
    <text evidence="6">Quinol/quinone metabolism; menaquinone biosynthesis; menaquinol from 1,4-dihydroxy-2-naphthoate: step 2/2.</text>
</comment>
<dbReference type="EMBL" id="LO017727">
    <property type="protein sequence ID" value="CRH07351.1"/>
    <property type="molecule type" value="Genomic_DNA"/>
</dbReference>
<accession>A0A1S7LND1</accession>
<dbReference type="CDD" id="cd02440">
    <property type="entry name" value="AdoMet_MTases"/>
    <property type="match status" value="1"/>
</dbReference>
<dbReference type="Pfam" id="PF01209">
    <property type="entry name" value="Ubie_methyltran"/>
    <property type="match status" value="1"/>
</dbReference>
<feature type="binding site" evidence="6">
    <location>
        <begin position="122"/>
        <end position="123"/>
    </location>
    <ligand>
        <name>S-adenosyl-L-methionine</name>
        <dbReference type="ChEBI" id="CHEBI:59789"/>
    </ligand>
</feature>
<comment type="catalytic activity">
    <reaction evidence="6">
        <text>a 2-methoxy-6-(all-trans-polyprenyl)benzene-1,4-diol + S-adenosyl-L-methionine = a 5-methoxy-2-methyl-3-(all-trans-polyprenyl)benzene-1,4-diol + S-adenosyl-L-homocysteine + H(+)</text>
        <dbReference type="Rhea" id="RHEA:28286"/>
        <dbReference type="Rhea" id="RHEA-COMP:10858"/>
        <dbReference type="Rhea" id="RHEA-COMP:10859"/>
        <dbReference type="ChEBI" id="CHEBI:15378"/>
        <dbReference type="ChEBI" id="CHEBI:57856"/>
        <dbReference type="ChEBI" id="CHEBI:59789"/>
        <dbReference type="ChEBI" id="CHEBI:84166"/>
        <dbReference type="ChEBI" id="CHEBI:84167"/>
        <dbReference type="EC" id="2.1.1.201"/>
    </reaction>
</comment>
<dbReference type="Gene3D" id="3.40.50.150">
    <property type="entry name" value="Vaccinia Virus protein VP39"/>
    <property type="match status" value="1"/>
</dbReference>
<protein>
    <recommendedName>
        <fullName evidence="6">Ubiquinone/menaquinone biosynthesis C-methyltransferase UbiE</fullName>
        <ecNumber evidence="6">2.1.1.163</ecNumber>
        <ecNumber evidence="6">2.1.1.201</ecNumber>
    </recommendedName>
    <alternativeName>
        <fullName evidence="6">2-methoxy-6-polyprenyl-1,4-benzoquinol methylase</fullName>
    </alternativeName>
    <alternativeName>
        <fullName evidence="6">Demethylmenaquinone methyltransferase</fullName>
    </alternativeName>
</protein>
<dbReference type="GO" id="GO:0043770">
    <property type="term" value="F:demethylmenaquinone methyltransferase activity"/>
    <property type="evidence" value="ECO:0007669"/>
    <property type="project" value="UniProtKB-UniRule"/>
</dbReference>
<keyword evidence="1 6" id="KW-0474">Menaquinone biosynthesis</keyword>
<dbReference type="InterPro" id="IPR029063">
    <property type="entry name" value="SAM-dependent_MTases_sf"/>
</dbReference>
<dbReference type="PROSITE" id="PS01184">
    <property type="entry name" value="UBIE_2"/>
    <property type="match status" value="1"/>
</dbReference>
<comment type="pathway">
    <text evidence="6">Cofactor biosynthesis; ubiquinone biosynthesis.</text>
</comment>
<dbReference type="GO" id="GO:0009060">
    <property type="term" value="P:aerobic respiration"/>
    <property type="evidence" value="ECO:0007669"/>
    <property type="project" value="UniProtKB-UniRule"/>
</dbReference>
<dbReference type="PANTHER" id="PTHR43591">
    <property type="entry name" value="METHYLTRANSFERASE"/>
    <property type="match status" value="1"/>
</dbReference>
<keyword evidence="4 6" id="KW-0831">Ubiquinone biosynthesis</keyword>
<organism evidence="7">
    <name type="scientific">Magnetococcus massalia (strain MO-1)</name>
    <dbReference type="NCBI Taxonomy" id="451514"/>
    <lineage>
        <taxon>Bacteria</taxon>
        <taxon>Pseudomonadati</taxon>
        <taxon>Pseudomonadota</taxon>
        <taxon>Magnetococcia</taxon>
        <taxon>Magnetococcales</taxon>
        <taxon>Magnetococcaceae</taxon>
        <taxon>Magnetococcus</taxon>
    </lineage>
</organism>
<dbReference type="NCBIfam" id="NF001244">
    <property type="entry name" value="PRK00216.1-5"/>
    <property type="match status" value="1"/>
</dbReference>
<feature type="binding site" evidence="6">
    <location>
        <position position="94"/>
    </location>
    <ligand>
        <name>S-adenosyl-L-methionine</name>
        <dbReference type="ChEBI" id="CHEBI:59789"/>
    </ligand>
</feature>
<dbReference type="NCBIfam" id="TIGR01934">
    <property type="entry name" value="MenG_MenH_UbiE"/>
    <property type="match status" value="1"/>
</dbReference>
<evidence type="ECO:0000256" key="6">
    <source>
        <dbReference type="HAMAP-Rule" id="MF_01813"/>
    </source>
</evidence>
<evidence type="ECO:0000256" key="1">
    <source>
        <dbReference type="ARBA" id="ARBA00022428"/>
    </source>
</evidence>
<dbReference type="GO" id="GO:0008425">
    <property type="term" value="F:2-methoxy-6-polyprenyl-1,4-benzoquinol methyltransferase activity"/>
    <property type="evidence" value="ECO:0007669"/>
    <property type="project" value="UniProtKB-UniRule"/>
</dbReference>
<sequence length="250" mass="28295">MSSDQQTTHFGFKDIPTGEKVHKVREVFDSVASSYDLMNDLMSAGVHRLWKRQAITKLKMQPGYHALDLAGGTGDLALLMMKAMNRDGRVTICDINYAMMDNGRQRLTNEGWLDGMEWVQGDAQELAYPTHTFDVVTMGFGIRNVTNIPQALSEIHRVLKPGGKIMVLEFSQVAIPALRPFYDLYSFRILPEIGQIVAKDRDSYQYLVESIRKFPDQEKFKAMIEEAGFFKTRYENLSGGIAAIHLGHKV</sequence>
<dbReference type="UniPathway" id="UPA00079">
    <property type="reaction ID" value="UER00169"/>
</dbReference>
<dbReference type="GO" id="GO:0032259">
    <property type="term" value="P:methylation"/>
    <property type="evidence" value="ECO:0007669"/>
    <property type="project" value="UniProtKB-KW"/>
</dbReference>
<evidence type="ECO:0000256" key="2">
    <source>
        <dbReference type="ARBA" id="ARBA00022603"/>
    </source>
</evidence>
<evidence type="ECO:0000256" key="3">
    <source>
        <dbReference type="ARBA" id="ARBA00022679"/>
    </source>
</evidence>
<evidence type="ECO:0000256" key="5">
    <source>
        <dbReference type="ARBA" id="ARBA00022691"/>
    </source>
</evidence>